<dbReference type="OrthoDB" id="3145912at2759"/>
<comment type="caution">
    <text evidence="1">The sequence shown here is derived from an EMBL/GenBank/DDBJ whole genome shotgun (WGS) entry which is preliminary data.</text>
</comment>
<sequence>MEFPSKLEHEIVQFAVRNHPTAAPALRLVAHRVKEWVDSILHEYVILDNCNERRTAQARKLGQIYASTLTAETAKYTTSCV</sequence>
<proteinExistence type="predicted"/>
<evidence type="ECO:0000313" key="1">
    <source>
        <dbReference type="EMBL" id="KAF5368966.1"/>
    </source>
</evidence>
<evidence type="ECO:0000313" key="2">
    <source>
        <dbReference type="Proteomes" id="UP000559256"/>
    </source>
</evidence>
<dbReference type="AlphaFoldDB" id="A0A8H5GQ76"/>
<dbReference type="Proteomes" id="UP000559256">
    <property type="component" value="Unassembled WGS sequence"/>
</dbReference>
<keyword evidence="2" id="KW-1185">Reference proteome</keyword>
<accession>A0A8H5GQ76</accession>
<organism evidence="1 2">
    <name type="scientific">Tetrapyrgos nigripes</name>
    <dbReference type="NCBI Taxonomy" id="182062"/>
    <lineage>
        <taxon>Eukaryota</taxon>
        <taxon>Fungi</taxon>
        <taxon>Dikarya</taxon>
        <taxon>Basidiomycota</taxon>
        <taxon>Agaricomycotina</taxon>
        <taxon>Agaricomycetes</taxon>
        <taxon>Agaricomycetidae</taxon>
        <taxon>Agaricales</taxon>
        <taxon>Marasmiineae</taxon>
        <taxon>Marasmiaceae</taxon>
        <taxon>Tetrapyrgos</taxon>
    </lineage>
</organism>
<name>A0A8H5GQ76_9AGAR</name>
<reference evidence="1 2" key="1">
    <citation type="journal article" date="2020" name="ISME J.">
        <title>Uncovering the hidden diversity of litter-decomposition mechanisms in mushroom-forming fungi.</title>
        <authorList>
            <person name="Floudas D."/>
            <person name="Bentzer J."/>
            <person name="Ahren D."/>
            <person name="Johansson T."/>
            <person name="Persson P."/>
            <person name="Tunlid A."/>
        </authorList>
    </citation>
    <scope>NUCLEOTIDE SEQUENCE [LARGE SCALE GENOMIC DNA]</scope>
    <source>
        <strain evidence="1 2">CBS 291.85</strain>
    </source>
</reference>
<protein>
    <submittedName>
        <fullName evidence="1">Uncharacterized protein</fullName>
    </submittedName>
</protein>
<gene>
    <name evidence="1" type="ORF">D9758_003000</name>
</gene>
<dbReference type="EMBL" id="JAACJM010000014">
    <property type="protein sequence ID" value="KAF5368966.1"/>
    <property type="molecule type" value="Genomic_DNA"/>
</dbReference>